<gene>
    <name evidence="2" type="ORF">GSPATT00005655001</name>
</gene>
<feature type="region of interest" description="Disordered" evidence="1">
    <location>
        <begin position="107"/>
        <end position="202"/>
    </location>
</feature>
<dbReference type="HOGENOM" id="CLU_941535_0_0_1"/>
<protein>
    <recommendedName>
        <fullName evidence="4">SHSP domain-containing protein</fullName>
    </recommendedName>
</protein>
<sequence>MNIFLNGQNTPIMESTTFSELLQRLGITDYSKVIIYRNDSQLILQNYNCQVKGFLYANDRISIQVNNDMIPMQANVPYRPIINTTPNFYSSEQNQTQNPQHRATNAQFPINNSQGLNPSFNQQFNFPQGQQQKFQQFNQQPSQQYNQTLNQQQNQQFSQQFSQPFNQTLNPPTNPTPQYQQPKIQTSGTFQNNFQPQPQTQKIDFPVNNNVEEDVFSTQFQNQTYDQQRQNYLNNKMNNPGEYNLCRDIDGFKFTLDNYGDVLIIEKADQSLQLRITSAYKMNKGKRQSTPLSTNEFESNVRMELNYTRVALIQNKDILAVQFNTGDKIFINLHME</sequence>
<organism evidence="2 3">
    <name type="scientific">Paramecium tetraurelia</name>
    <dbReference type="NCBI Taxonomy" id="5888"/>
    <lineage>
        <taxon>Eukaryota</taxon>
        <taxon>Sar</taxon>
        <taxon>Alveolata</taxon>
        <taxon>Ciliophora</taxon>
        <taxon>Intramacronucleata</taxon>
        <taxon>Oligohymenophorea</taxon>
        <taxon>Peniculida</taxon>
        <taxon>Parameciidae</taxon>
        <taxon>Paramecium</taxon>
    </lineage>
</organism>
<evidence type="ECO:0000256" key="1">
    <source>
        <dbReference type="SAM" id="MobiDB-lite"/>
    </source>
</evidence>
<dbReference type="KEGG" id="ptm:GSPATT00005655001"/>
<keyword evidence="3" id="KW-1185">Reference proteome</keyword>
<feature type="compositionally biased region" description="Low complexity" evidence="1">
    <location>
        <begin position="189"/>
        <end position="201"/>
    </location>
</feature>
<dbReference type="OMA" id="FINLHME"/>
<dbReference type="InParanoid" id="A0BV42"/>
<proteinExistence type="predicted"/>
<evidence type="ECO:0000313" key="2">
    <source>
        <dbReference type="EMBL" id="CAK62409.1"/>
    </source>
</evidence>
<feature type="compositionally biased region" description="Low complexity" evidence="1">
    <location>
        <begin position="117"/>
        <end position="182"/>
    </location>
</feature>
<dbReference type="EMBL" id="CT868019">
    <property type="protein sequence ID" value="CAK62409.1"/>
    <property type="molecule type" value="Genomic_DNA"/>
</dbReference>
<dbReference type="AlphaFoldDB" id="A0BV42"/>
<dbReference type="GeneID" id="5015591"/>
<reference evidence="2 3" key="1">
    <citation type="journal article" date="2006" name="Nature">
        <title>Global trends of whole-genome duplications revealed by the ciliate Paramecium tetraurelia.</title>
        <authorList>
            <consortium name="Genoscope"/>
            <person name="Aury J.-M."/>
            <person name="Jaillon O."/>
            <person name="Duret L."/>
            <person name="Noel B."/>
            <person name="Jubin C."/>
            <person name="Porcel B.M."/>
            <person name="Segurens B."/>
            <person name="Daubin V."/>
            <person name="Anthouard V."/>
            <person name="Aiach N."/>
            <person name="Arnaiz O."/>
            <person name="Billaut A."/>
            <person name="Beisson J."/>
            <person name="Blanc I."/>
            <person name="Bouhouche K."/>
            <person name="Camara F."/>
            <person name="Duharcourt S."/>
            <person name="Guigo R."/>
            <person name="Gogendeau D."/>
            <person name="Katinka M."/>
            <person name="Keller A.-M."/>
            <person name="Kissmehl R."/>
            <person name="Klotz C."/>
            <person name="Koll F."/>
            <person name="Le Moue A."/>
            <person name="Lepere C."/>
            <person name="Malinsky S."/>
            <person name="Nowacki M."/>
            <person name="Nowak J.K."/>
            <person name="Plattner H."/>
            <person name="Poulain J."/>
            <person name="Ruiz F."/>
            <person name="Serrano V."/>
            <person name="Zagulski M."/>
            <person name="Dessen P."/>
            <person name="Betermier M."/>
            <person name="Weissenbach J."/>
            <person name="Scarpelli C."/>
            <person name="Schachter V."/>
            <person name="Sperling L."/>
            <person name="Meyer E."/>
            <person name="Cohen J."/>
            <person name="Wincker P."/>
        </authorList>
    </citation>
    <scope>NUCLEOTIDE SEQUENCE [LARGE SCALE GENOMIC DNA]</scope>
    <source>
        <strain evidence="2 3">Stock d4-2</strain>
    </source>
</reference>
<evidence type="ECO:0008006" key="4">
    <source>
        <dbReference type="Google" id="ProtNLM"/>
    </source>
</evidence>
<dbReference type="OrthoDB" id="10447212at2759"/>
<dbReference type="Proteomes" id="UP000000600">
    <property type="component" value="Unassembled WGS sequence"/>
</dbReference>
<accession>A0BV42</accession>
<evidence type="ECO:0000313" key="3">
    <source>
        <dbReference type="Proteomes" id="UP000000600"/>
    </source>
</evidence>
<name>A0BV42_PARTE</name>
<feature type="compositionally biased region" description="Polar residues" evidence="1">
    <location>
        <begin position="107"/>
        <end position="116"/>
    </location>
</feature>
<dbReference type="RefSeq" id="XP_001429807.1">
    <property type="nucleotide sequence ID" value="XM_001429770.2"/>
</dbReference>